<keyword evidence="2" id="KW-0731">Sigma factor</keyword>
<dbReference type="PANTHER" id="PTHR43133:SF39">
    <property type="entry name" value="SIMILAR TO RNA POLYMERASE SIGMA-E FACTOR"/>
    <property type="match status" value="1"/>
</dbReference>
<dbReference type="InterPro" id="IPR014284">
    <property type="entry name" value="RNA_pol_sigma-70_dom"/>
</dbReference>
<comment type="caution">
    <text evidence="5">The sequence shown here is derived from an EMBL/GenBank/DDBJ whole genome shotgun (WGS) entry which is preliminary data.</text>
</comment>
<dbReference type="SUPFAM" id="SSF88659">
    <property type="entry name" value="Sigma3 and sigma4 domains of RNA polymerase sigma factors"/>
    <property type="match status" value="1"/>
</dbReference>
<feature type="domain" description="RNA polymerase sigma-70 ECF-like HTH" evidence="4">
    <location>
        <begin position="7"/>
        <end position="187"/>
    </location>
</feature>
<accession>A0A7V8NLZ7</accession>
<keyword evidence="1" id="KW-0805">Transcription regulation</keyword>
<dbReference type="Gene3D" id="1.10.10.10">
    <property type="entry name" value="Winged helix-like DNA-binding domain superfamily/Winged helix DNA-binding domain"/>
    <property type="match status" value="1"/>
</dbReference>
<dbReference type="EMBL" id="JACDQQ010000106">
    <property type="protein sequence ID" value="MBA0083562.1"/>
    <property type="molecule type" value="Genomic_DNA"/>
</dbReference>
<evidence type="ECO:0000256" key="2">
    <source>
        <dbReference type="ARBA" id="ARBA00023082"/>
    </source>
</evidence>
<evidence type="ECO:0000313" key="6">
    <source>
        <dbReference type="Proteomes" id="UP000567293"/>
    </source>
</evidence>
<keyword evidence="6" id="KW-1185">Reference proteome</keyword>
<dbReference type="GO" id="GO:0006352">
    <property type="term" value="P:DNA-templated transcription initiation"/>
    <property type="evidence" value="ECO:0007669"/>
    <property type="project" value="InterPro"/>
</dbReference>
<evidence type="ECO:0000313" key="5">
    <source>
        <dbReference type="EMBL" id="MBA0083562.1"/>
    </source>
</evidence>
<dbReference type="GO" id="GO:0016987">
    <property type="term" value="F:sigma factor activity"/>
    <property type="evidence" value="ECO:0007669"/>
    <property type="project" value="UniProtKB-KW"/>
</dbReference>
<dbReference type="InterPro" id="IPR011517">
    <property type="entry name" value="RNA_pol_sigma70_ECF-like"/>
</dbReference>
<dbReference type="InterPro" id="IPR036388">
    <property type="entry name" value="WH-like_DNA-bd_sf"/>
</dbReference>
<evidence type="ECO:0000256" key="3">
    <source>
        <dbReference type="ARBA" id="ARBA00023163"/>
    </source>
</evidence>
<dbReference type="InterPro" id="IPR013324">
    <property type="entry name" value="RNA_pol_sigma_r3/r4-like"/>
</dbReference>
<dbReference type="InterPro" id="IPR053812">
    <property type="entry name" value="HTH_Sigma70_ECF-like"/>
</dbReference>
<evidence type="ECO:0000259" key="4">
    <source>
        <dbReference type="Pfam" id="PF07638"/>
    </source>
</evidence>
<organism evidence="5 6">
    <name type="scientific">Candidatus Acidiferrum panamense</name>
    <dbReference type="NCBI Taxonomy" id="2741543"/>
    <lineage>
        <taxon>Bacteria</taxon>
        <taxon>Pseudomonadati</taxon>
        <taxon>Acidobacteriota</taxon>
        <taxon>Terriglobia</taxon>
        <taxon>Candidatus Acidiferrales</taxon>
        <taxon>Candidatus Acidiferrum</taxon>
    </lineage>
</organism>
<dbReference type="Proteomes" id="UP000567293">
    <property type="component" value="Unassembled WGS sequence"/>
</dbReference>
<gene>
    <name evidence="5" type="ORF">HRJ53_01060</name>
</gene>
<keyword evidence="3" id="KW-0804">Transcription</keyword>
<sequence length="193" mass="21763">MGTDISREITLLLQQMSGCDAQLSEKLLPLVLPELRALARHYLSGERPGHTLQPTALVNEAYLRLVSDQARNWRSRAHFVGVTAGIMRRILIDHARRRQALKRGPQAAPIEISDEREALSAKDAEELIALDAALNRLELVNPRHRQIVELRYFGGLSVEETAEALNVSPITVKRDWRVARAWLKGQVRPETLV</sequence>
<dbReference type="NCBIfam" id="TIGR02937">
    <property type="entry name" value="sigma70-ECF"/>
    <property type="match status" value="1"/>
</dbReference>
<protein>
    <submittedName>
        <fullName evidence="5">Sigma-70 family RNA polymerase sigma factor</fullName>
    </submittedName>
</protein>
<evidence type="ECO:0000256" key="1">
    <source>
        <dbReference type="ARBA" id="ARBA00023015"/>
    </source>
</evidence>
<proteinExistence type="predicted"/>
<reference evidence="5" key="1">
    <citation type="submission" date="2020-06" db="EMBL/GenBank/DDBJ databases">
        <title>Legume-microbial interactions unlock mineral nutrients during tropical forest succession.</title>
        <authorList>
            <person name="Epihov D.Z."/>
        </authorList>
    </citation>
    <scope>NUCLEOTIDE SEQUENCE [LARGE SCALE GENOMIC DNA]</scope>
    <source>
        <strain evidence="5">Pan2503</strain>
    </source>
</reference>
<dbReference type="PANTHER" id="PTHR43133">
    <property type="entry name" value="RNA POLYMERASE ECF-TYPE SIGMA FACTO"/>
    <property type="match status" value="1"/>
</dbReference>
<dbReference type="NCBIfam" id="TIGR02999">
    <property type="entry name" value="Sig-70_X6"/>
    <property type="match status" value="1"/>
</dbReference>
<dbReference type="InterPro" id="IPR039425">
    <property type="entry name" value="RNA_pol_sigma-70-like"/>
</dbReference>
<dbReference type="Pfam" id="PF07638">
    <property type="entry name" value="Sigma70_ECF"/>
    <property type="match status" value="1"/>
</dbReference>
<dbReference type="AlphaFoldDB" id="A0A7V8NLZ7"/>
<dbReference type="CDD" id="cd06171">
    <property type="entry name" value="Sigma70_r4"/>
    <property type="match status" value="1"/>
</dbReference>
<name>A0A7V8NLZ7_9BACT</name>